<evidence type="ECO:0000313" key="2">
    <source>
        <dbReference type="EMBL" id="QJA74822.1"/>
    </source>
</evidence>
<dbReference type="EMBL" id="MT141167">
    <property type="protein sequence ID" value="QJA55571.1"/>
    <property type="molecule type" value="Genomic_DNA"/>
</dbReference>
<dbReference type="AlphaFoldDB" id="A0A6M3IDN2"/>
<dbReference type="EMBL" id="MT142122">
    <property type="protein sequence ID" value="QJA74822.1"/>
    <property type="molecule type" value="Genomic_DNA"/>
</dbReference>
<organism evidence="1">
    <name type="scientific">viral metagenome</name>
    <dbReference type="NCBI Taxonomy" id="1070528"/>
    <lineage>
        <taxon>unclassified sequences</taxon>
        <taxon>metagenomes</taxon>
        <taxon>organismal metagenomes</taxon>
    </lineage>
</organism>
<evidence type="ECO:0000313" key="1">
    <source>
        <dbReference type="EMBL" id="QJA55571.1"/>
    </source>
</evidence>
<name>A0A6M3IDN2_9ZZZZ</name>
<proteinExistence type="predicted"/>
<gene>
    <name evidence="2" type="ORF">MM415A01924_0020</name>
    <name evidence="1" type="ORF">MM415B02032_0004</name>
</gene>
<accession>A0A6M3IDN2</accession>
<protein>
    <submittedName>
        <fullName evidence="1">Putative structural protein</fullName>
    </submittedName>
</protein>
<sequence>MGGVFLWAWDDSISEWIKVAVDPDGKLEVSGLEFPDTYPLPAAQVTDLKAIASYPDPVISQTTPQSLMHVPHGRVAGNGAYVPFEVDADGKLQISTTPTAHKDTHDPEDGSDPLDTAIAVKVGEANAIGTSHSLARADHVHEKHHAKYTDAEAKAAAVLAGAITDAETKAPTHDAVYDVKVTADAAQTEAEVNALIATHTGIAAAHHTKTVDASELSAGELAIARLATSIKTATITFIIDGGGSAITTGIKGALEIPFACTINRVTLLADQAGSIVIDIWKQAYADYPPEDANSIVAAAPPTLAAADHSQDATLTDWTTAIAAGDCLKFNVDSVATVTWVTLSLKVTKI</sequence>
<reference evidence="1" key="1">
    <citation type="submission" date="2020-03" db="EMBL/GenBank/DDBJ databases">
        <title>The deep terrestrial virosphere.</title>
        <authorList>
            <person name="Holmfeldt K."/>
            <person name="Nilsson E."/>
            <person name="Simone D."/>
            <person name="Lopez-Fernandez M."/>
            <person name="Wu X."/>
            <person name="de Brujin I."/>
            <person name="Lundin D."/>
            <person name="Andersson A."/>
            <person name="Bertilsson S."/>
            <person name="Dopson M."/>
        </authorList>
    </citation>
    <scope>NUCLEOTIDE SEQUENCE</scope>
    <source>
        <strain evidence="2">MM415A01924</strain>
        <strain evidence="1">MM415B02032</strain>
    </source>
</reference>